<gene>
    <name evidence="4" type="ORF">RJ641_011046</name>
</gene>
<evidence type="ECO:0000256" key="2">
    <source>
        <dbReference type="SAM" id="MobiDB-lite"/>
    </source>
</evidence>
<dbReference type="PANTHER" id="PTHR11709">
    <property type="entry name" value="MULTI-COPPER OXIDASE"/>
    <property type="match status" value="1"/>
</dbReference>
<comment type="caution">
    <text evidence="4">The sequence shown here is derived from an EMBL/GenBank/DDBJ whole genome shotgun (WGS) entry which is preliminary data.</text>
</comment>
<dbReference type="InterPro" id="IPR045087">
    <property type="entry name" value="Cu-oxidase_fam"/>
</dbReference>
<feature type="region of interest" description="Disordered" evidence="2">
    <location>
        <begin position="1"/>
        <end position="21"/>
    </location>
</feature>
<evidence type="ECO:0000313" key="5">
    <source>
        <dbReference type="Proteomes" id="UP001370490"/>
    </source>
</evidence>
<accession>A0AAN8Z329</accession>
<evidence type="ECO:0000256" key="1">
    <source>
        <dbReference type="ARBA" id="ARBA00010609"/>
    </source>
</evidence>
<keyword evidence="5" id="KW-1185">Reference proteome</keyword>
<dbReference type="InterPro" id="IPR011707">
    <property type="entry name" value="Cu-oxidase-like_N"/>
</dbReference>
<organism evidence="4 5">
    <name type="scientific">Dillenia turbinata</name>
    <dbReference type="NCBI Taxonomy" id="194707"/>
    <lineage>
        <taxon>Eukaryota</taxon>
        <taxon>Viridiplantae</taxon>
        <taxon>Streptophyta</taxon>
        <taxon>Embryophyta</taxon>
        <taxon>Tracheophyta</taxon>
        <taxon>Spermatophyta</taxon>
        <taxon>Magnoliopsida</taxon>
        <taxon>eudicotyledons</taxon>
        <taxon>Gunneridae</taxon>
        <taxon>Pentapetalae</taxon>
        <taxon>Dilleniales</taxon>
        <taxon>Dilleniaceae</taxon>
        <taxon>Dillenia</taxon>
    </lineage>
</organism>
<reference evidence="4 5" key="1">
    <citation type="submission" date="2023-12" db="EMBL/GenBank/DDBJ databases">
        <title>A high-quality genome assembly for Dillenia turbinata (Dilleniales).</title>
        <authorList>
            <person name="Chanderbali A."/>
        </authorList>
    </citation>
    <scope>NUCLEOTIDE SEQUENCE [LARGE SCALE GENOMIC DNA]</scope>
    <source>
        <strain evidence="4">LSX21</strain>
        <tissue evidence="4">Leaf</tissue>
    </source>
</reference>
<evidence type="ECO:0000259" key="3">
    <source>
        <dbReference type="Pfam" id="PF07732"/>
    </source>
</evidence>
<dbReference type="SUPFAM" id="SSF49503">
    <property type="entry name" value="Cupredoxins"/>
    <property type="match status" value="1"/>
</dbReference>
<dbReference type="Pfam" id="PF07732">
    <property type="entry name" value="Cu-oxidase_3"/>
    <property type="match status" value="1"/>
</dbReference>
<dbReference type="EMBL" id="JBAMMX010000018">
    <property type="protein sequence ID" value="KAK6922742.1"/>
    <property type="molecule type" value="Genomic_DNA"/>
</dbReference>
<feature type="domain" description="Plastocyanin-like" evidence="3">
    <location>
        <begin position="38"/>
        <end position="66"/>
    </location>
</feature>
<dbReference type="InterPro" id="IPR008972">
    <property type="entry name" value="Cupredoxin"/>
</dbReference>
<name>A0AAN8Z329_9MAGN</name>
<evidence type="ECO:0000313" key="4">
    <source>
        <dbReference type="EMBL" id="KAK6922742.1"/>
    </source>
</evidence>
<dbReference type="GO" id="GO:0016491">
    <property type="term" value="F:oxidoreductase activity"/>
    <property type="evidence" value="ECO:0007669"/>
    <property type="project" value="TreeGrafter"/>
</dbReference>
<protein>
    <submittedName>
        <fullName evidence="4">Multicopper oxidase, N-terminal</fullName>
    </submittedName>
</protein>
<dbReference type="AlphaFoldDB" id="A0AAN8Z329"/>
<proteinExistence type="inferred from homology"/>
<comment type="similarity">
    <text evidence="1">Belongs to the multicopper oxidase family.</text>
</comment>
<dbReference type="PANTHER" id="PTHR11709:SF481">
    <property type="entry name" value="LACCASE"/>
    <property type="match status" value="1"/>
</dbReference>
<sequence>MTWTNIIDATHNGSQSHQPYSPQHFNSLVRKEKKNGKHGIGQRPTCWYDGPSYITQCPIQAGQKRNTLLACHISWPRATVHGPLIIHPKKGANHPFEQPFEEHVIVLGIHSLDHS</sequence>
<dbReference type="Proteomes" id="UP001370490">
    <property type="component" value="Unassembled WGS sequence"/>
</dbReference>
<dbReference type="GO" id="GO:0005507">
    <property type="term" value="F:copper ion binding"/>
    <property type="evidence" value="ECO:0007669"/>
    <property type="project" value="InterPro"/>
</dbReference>
<dbReference type="Gene3D" id="2.60.40.420">
    <property type="entry name" value="Cupredoxins - blue copper proteins"/>
    <property type="match status" value="1"/>
</dbReference>